<evidence type="ECO:0000313" key="6">
    <source>
        <dbReference type="Proteomes" id="UP000267841"/>
    </source>
</evidence>
<dbReference type="PROSITE" id="PS50887">
    <property type="entry name" value="GGDEF"/>
    <property type="match status" value="1"/>
</dbReference>
<dbReference type="Gene3D" id="3.30.70.270">
    <property type="match status" value="1"/>
</dbReference>
<dbReference type="InterPro" id="IPR048435">
    <property type="entry name" value="MASE6"/>
</dbReference>
<dbReference type="NCBIfam" id="TIGR00254">
    <property type="entry name" value="GGDEF"/>
    <property type="match status" value="1"/>
</dbReference>
<name>A0A497XS76_9AQUI</name>
<reference evidence="5 6" key="1">
    <citation type="submission" date="2018-10" db="EMBL/GenBank/DDBJ databases">
        <title>Genomic Encyclopedia of Archaeal and Bacterial Type Strains, Phase II (KMG-II): from individual species to whole genera.</title>
        <authorList>
            <person name="Goeker M."/>
        </authorList>
    </citation>
    <scope>NUCLEOTIDE SEQUENCE [LARGE SCALE GENOMIC DNA]</scope>
    <source>
        <strain evidence="5 6">DSM 16510</strain>
    </source>
</reference>
<dbReference type="Proteomes" id="UP000267841">
    <property type="component" value="Unassembled WGS sequence"/>
</dbReference>
<dbReference type="CDD" id="cd01949">
    <property type="entry name" value="GGDEF"/>
    <property type="match status" value="1"/>
</dbReference>
<evidence type="ECO:0000256" key="2">
    <source>
        <dbReference type="ARBA" id="ARBA00034247"/>
    </source>
</evidence>
<dbReference type="PANTHER" id="PTHR45138">
    <property type="entry name" value="REGULATORY COMPONENTS OF SENSORY TRANSDUCTION SYSTEM"/>
    <property type="match status" value="1"/>
</dbReference>
<dbReference type="EC" id="2.7.7.65" evidence="1"/>
<dbReference type="FunFam" id="3.30.70.270:FF:000001">
    <property type="entry name" value="Diguanylate cyclase domain protein"/>
    <property type="match status" value="1"/>
</dbReference>
<protein>
    <recommendedName>
        <fullName evidence="1">diguanylate cyclase</fullName>
        <ecNumber evidence="1">2.7.7.65</ecNumber>
    </recommendedName>
</protein>
<keyword evidence="6" id="KW-1185">Reference proteome</keyword>
<comment type="caution">
    <text evidence="5">The sequence shown here is derived from an EMBL/GenBank/DDBJ whole genome shotgun (WGS) entry which is preliminary data.</text>
</comment>
<proteinExistence type="predicted"/>
<feature type="transmembrane region" description="Helical" evidence="3">
    <location>
        <begin position="63"/>
        <end position="81"/>
    </location>
</feature>
<dbReference type="Pfam" id="PF20966">
    <property type="entry name" value="MASE6"/>
    <property type="match status" value="1"/>
</dbReference>
<dbReference type="AlphaFoldDB" id="A0A497XS76"/>
<dbReference type="InterPro" id="IPR043128">
    <property type="entry name" value="Rev_trsase/Diguanyl_cyclase"/>
</dbReference>
<comment type="catalytic activity">
    <reaction evidence="2">
        <text>2 GTP = 3',3'-c-di-GMP + 2 diphosphate</text>
        <dbReference type="Rhea" id="RHEA:24898"/>
        <dbReference type="ChEBI" id="CHEBI:33019"/>
        <dbReference type="ChEBI" id="CHEBI:37565"/>
        <dbReference type="ChEBI" id="CHEBI:58805"/>
        <dbReference type="EC" id="2.7.7.65"/>
    </reaction>
</comment>
<keyword evidence="3" id="KW-0472">Membrane</keyword>
<feature type="transmembrane region" description="Helical" evidence="3">
    <location>
        <begin position="30"/>
        <end position="51"/>
    </location>
</feature>
<dbReference type="InterPro" id="IPR050469">
    <property type="entry name" value="Diguanylate_Cyclase"/>
</dbReference>
<dbReference type="SMART" id="SM00267">
    <property type="entry name" value="GGDEF"/>
    <property type="match status" value="1"/>
</dbReference>
<feature type="transmembrane region" description="Helical" evidence="3">
    <location>
        <begin position="135"/>
        <end position="153"/>
    </location>
</feature>
<feature type="domain" description="GGDEF" evidence="4">
    <location>
        <begin position="223"/>
        <end position="352"/>
    </location>
</feature>
<dbReference type="PANTHER" id="PTHR45138:SF9">
    <property type="entry name" value="DIGUANYLATE CYCLASE DGCM-RELATED"/>
    <property type="match status" value="1"/>
</dbReference>
<dbReference type="OrthoDB" id="9759607at2"/>
<evidence type="ECO:0000256" key="1">
    <source>
        <dbReference type="ARBA" id="ARBA00012528"/>
    </source>
</evidence>
<dbReference type="InterPro" id="IPR000160">
    <property type="entry name" value="GGDEF_dom"/>
</dbReference>
<gene>
    <name evidence="5" type="ORF">BCF55_1299</name>
</gene>
<evidence type="ECO:0000313" key="5">
    <source>
        <dbReference type="EMBL" id="RLJ71010.1"/>
    </source>
</evidence>
<accession>A0A497XS76</accession>
<feature type="transmembrane region" description="Helical" evidence="3">
    <location>
        <begin position="165"/>
        <end position="181"/>
    </location>
</feature>
<dbReference type="InterPro" id="IPR029787">
    <property type="entry name" value="Nucleotide_cyclase"/>
</dbReference>
<organism evidence="5 6">
    <name type="scientific">Hydrogenivirga caldilitoris</name>
    <dbReference type="NCBI Taxonomy" id="246264"/>
    <lineage>
        <taxon>Bacteria</taxon>
        <taxon>Pseudomonadati</taxon>
        <taxon>Aquificota</taxon>
        <taxon>Aquificia</taxon>
        <taxon>Aquificales</taxon>
        <taxon>Aquificaceae</taxon>
        <taxon>Hydrogenivirga</taxon>
    </lineage>
</organism>
<sequence length="357" mass="40328">MGIRGRVSRFISELIPPEERATNPLIYRTVFLRIGLLTALSFIGSIAALFYSLADFREGDTAVALAELAVSSFLLAAPFVARKYRNIENLATVAIALFGFVLIVAVFDELPEDRSSLLWLSVVPALSFILKGRKALFLSVAYLAIHLSLILFVRRVYVESLIDTYLSYAIITVILYFYAWMSERYREVWQGIAQKDNLTGLLNRAFFEELLNKEVERAKRYGEPLSLIIFDLDNFKEVNDTFGHLFGDMVLREVASMVAKNVRESDTVARWGGEEFIVLLPKTNCEQAVLVAQKLKEKVELCEFENGVVSTASFGVAELSQEDDPVRLLLKADKALYEAKRSGKNKVVHFCERVNLK</sequence>
<evidence type="ECO:0000256" key="3">
    <source>
        <dbReference type="SAM" id="Phobius"/>
    </source>
</evidence>
<feature type="transmembrane region" description="Helical" evidence="3">
    <location>
        <begin position="90"/>
        <end position="107"/>
    </location>
</feature>
<dbReference type="GO" id="GO:0052621">
    <property type="term" value="F:diguanylate cyclase activity"/>
    <property type="evidence" value="ECO:0007669"/>
    <property type="project" value="UniProtKB-EC"/>
</dbReference>
<dbReference type="Pfam" id="PF00990">
    <property type="entry name" value="GGDEF"/>
    <property type="match status" value="1"/>
</dbReference>
<evidence type="ECO:0000259" key="4">
    <source>
        <dbReference type="PROSITE" id="PS50887"/>
    </source>
</evidence>
<dbReference type="SUPFAM" id="SSF55073">
    <property type="entry name" value="Nucleotide cyclase"/>
    <property type="match status" value="1"/>
</dbReference>
<keyword evidence="3" id="KW-1133">Transmembrane helix</keyword>
<keyword evidence="3" id="KW-0812">Transmembrane</keyword>
<dbReference type="RefSeq" id="WP_121011692.1">
    <property type="nucleotide sequence ID" value="NZ_RCCJ01000001.1"/>
</dbReference>
<dbReference type="EMBL" id="RCCJ01000001">
    <property type="protein sequence ID" value="RLJ71010.1"/>
    <property type="molecule type" value="Genomic_DNA"/>
</dbReference>